<proteinExistence type="predicted"/>
<dbReference type="STRING" id="1618358.UX80_C0009G0036"/>
<gene>
    <name evidence="1" type="ORF">UX80_C0009G0036</name>
</gene>
<dbReference type="Proteomes" id="UP000034307">
    <property type="component" value="Unassembled WGS sequence"/>
</dbReference>
<dbReference type="AlphaFoldDB" id="A0A0G1RL02"/>
<evidence type="ECO:0000313" key="2">
    <source>
        <dbReference type="Proteomes" id="UP000034307"/>
    </source>
</evidence>
<comment type="caution">
    <text evidence="1">The sequence shown here is derived from an EMBL/GenBank/DDBJ whole genome shotgun (WGS) entry which is preliminary data.</text>
</comment>
<dbReference type="EMBL" id="LCNO01000009">
    <property type="protein sequence ID" value="KKU57821.1"/>
    <property type="molecule type" value="Genomic_DNA"/>
</dbReference>
<protein>
    <submittedName>
        <fullName evidence="1">Uncharacterized protein</fullName>
    </submittedName>
</protein>
<name>A0A0G1RL02_9BACT</name>
<reference evidence="1 2" key="1">
    <citation type="journal article" date="2015" name="Nature">
        <title>rRNA introns, odd ribosomes, and small enigmatic genomes across a large radiation of phyla.</title>
        <authorList>
            <person name="Brown C.T."/>
            <person name="Hug L.A."/>
            <person name="Thomas B.C."/>
            <person name="Sharon I."/>
            <person name="Castelle C.J."/>
            <person name="Singh A."/>
            <person name="Wilkins M.J."/>
            <person name="Williams K.H."/>
            <person name="Banfield J.F."/>
        </authorList>
    </citation>
    <scope>NUCLEOTIDE SEQUENCE [LARGE SCALE GENOMIC DNA]</scope>
</reference>
<accession>A0A0G1RL02</accession>
<evidence type="ECO:0000313" key="1">
    <source>
        <dbReference type="EMBL" id="KKU57821.1"/>
    </source>
</evidence>
<organism evidence="1 2">
    <name type="scientific">Candidatus Amesbacteria bacterium GW2011_GWA2_47_11b</name>
    <dbReference type="NCBI Taxonomy" id="1618358"/>
    <lineage>
        <taxon>Bacteria</taxon>
        <taxon>Candidatus Amesiibacteriota</taxon>
    </lineage>
</organism>
<sequence length="118" mass="14037">MTIFRYSFMPCIHTLRGWTLHVVKTKHRAFVFAHMPKETTKDYSAIQPYLSGGDFLRQVVIEASHSHQTYIYVLTCDNCERRAKYMYYDRDHAAQYTLYLWCPDHADPYYHTLDSTDA</sequence>